<evidence type="ECO:0000256" key="1">
    <source>
        <dbReference type="SAM" id="MobiDB-lite"/>
    </source>
</evidence>
<feature type="region of interest" description="Disordered" evidence="1">
    <location>
        <begin position="442"/>
        <end position="473"/>
    </location>
</feature>
<accession>A0AB40BIK8</accession>
<feature type="domain" description="MULE transposase" evidence="2">
    <location>
        <begin position="137"/>
        <end position="225"/>
    </location>
</feature>
<protein>
    <submittedName>
        <fullName evidence="4">Uncharacterized protein LOC120263096</fullName>
    </submittedName>
</protein>
<reference evidence="4" key="1">
    <citation type="submission" date="2025-08" db="UniProtKB">
        <authorList>
            <consortium name="RefSeq"/>
        </authorList>
    </citation>
    <scope>IDENTIFICATION</scope>
</reference>
<dbReference type="Pfam" id="PF10551">
    <property type="entry name" value="MULE"/>
    <property type="match status" value="1"/>
</dbReference>
<gene>
    <name evidence="4" type="primary">LOC120263096</name>
</gene>
<dbReference type="PANTHER" id="PTHR31973:SF189">
    <property type="entry name" value="TRANSPOSASE, MUDR, PLANT, MULE TRANSPOSASE DOMAIN PROTEIN-RELATED"/>
    <property type="match status" value="1"/>
</dbReference>
<dbReference type="InterPro" id="IPR018289">
    <property type="entry name" value="MULE_transposase_dom"/>
</dbReference>
<dbReference type="Proteomes" id="UP001515500">
    <property type="component" value="Chromosome 6"/>
</dbReference>
<feature type="compositionally biased region" description="Polar residues" evidence="1">
    <location>
        <begin position="449"/>
        <end position="473"/>
    </location>
</feature>
<dbReference type="PANTHER" id="PTHR31973">
    <property type="entry name" value="POLYPROTEIN, PUTATIVE-RELATED"/>
    <property type="match status" value="1"/>
</dbReference>
<keyword evidence="3" id="KW-1185">Reference proteome</keyword>
<organism evidence="3 4">
    <name type="scientific">Dioscorea cayennensis subsp. rotundata</name>
    <name type="common">White Guinea yam</name>
    <name type="synonym">Dioscorea rotundata</name>
    <dbReference type="NCBI Taxonomy" id="55577"/>
    <lineage>
        <taxon>Eukaryota</taxon>
        <taxon>Viridiplantae</taxon>
        <taxon>Streptophyta</taxon>
        <taxon>Embryophyta</taxon>
        <taxon>Tracheophyta</taxon>
        <taxon>Spermatophyta</taxon>
        <taxon>Magnoliopsida</taxon>
        <taxon>Liliopsida</taxon>
        <taxon>Dioscoreales</taxon>
        <taxon>Dioscoreaceae</taxon>
        <taxon>Dioscorea</taxon>
    </lineage>
</organism>
<name>A0AB40BIK8_DIOCR</name>
<proteinExistence type="predicted"/>
<evidence type="ECO:0000313" key="4">
    <source>
        <dbReference type="RefSeq" id="XP_039126939.1"/>
    </source>
</evidence>
<dbReference type="AlphaFoldDB" id="A0AB40BIK8"/>
<evidence type="ECO:0000259" key="2">
    <source>
        <dbReference type="Pfam" id="PF10551"/>
    </source>
</evidence>
<dbReference type="RefSeq" id="XP_039126939.1">
    <property type="nucleotide sequence ID" value="XM_039271005.1"/>
</dbReference>
<dbReference type="GeneID" id="120263096"/>
<sequence>MVKHYVSTHSCLLGVTKNKRVIAQVVVKKFGDVIASIRVIKPRHLKALVRKETCVFVTDWVCKNAKRLVLKKVEQQFIEDFKVLNSYALELKASNPGSNVVIVFERLSPDALPTFQKMYIYLTAAREGFLVGCRRIIGLDGCFLKGLMKGQLLVAVGRDGNNQMFPIAWEIVEKETIESWSWFLKLLQLDLCIEDGLGWSLGLIHAVKELLPLIEHRMCARHIYARWGKQHQGKEFQIQFWNITRATTVPEFPKQLQQMRNLNGREKAVEELLEKWPANGWCGAFFNDVVKCDVIDNNMRETFNGVMVEARSKLVITMLEEIRRYVMQRIVVKKSYTMKWKVNFGPNIVRKFEKERTKSSKWQVDWNGAAEHEVIWDDMLLLERESYFVRLENKSCSCGKWDKSGYSQWRSYCWKEMMHDTSYITASELMARRDARLAAQAKLSKESAHQTSTTIDRNLDLPTQQSITTEHNN</sequence>
<evidence type="ECO:0000313" key="3">
    <source>
        <dbReference type="Proteomes" id="UP001515500"/>
    </source>
</evidence>